<keyword evidence="2 7" id="KW-1003">Cell membrane</keyword>
<dbReference type="GO" id="GO:0042158">
    <property type="term" value="P:lipoprotein biosynthetic process"/>
    <property type="evidence" value="ECO:0007669"/>
    <property type="project" value="UniProtKB-UniRule"/>
</dbReference>
<feature type="transmembrane region" description="Helical" evidence="7">
    <location>
        <begin position="110"/>
        <end position="133"/>
    </location>
</feature>
<dbReference type="PANTHER" id="PTHR30589">
    <property type="entry name" value="PROLIPOPROTEIN DIACYLGLYCERYL TRANSFERASE"/>
    <property type="match status" value="1"/>
</dbReference>
<feature type="transmembrane region" description="Helical" evidence="7">
    <location>
        <begin position="250"/>
        <end position="272"/>
    </location>
</feature>
<evidence type="ECO:0000256" key="6">
    <source>
        <dbReference type="ARBA" id="ARBA00023136"/>
    </source>
</evidence>
<keyword evidence="3 7" id="KW-0808">Transferase</keyword>
<evidence type="ECO:0000313" key="9">
    <source>
        <dbReference type="Proteomes" id="UP000199310"/>
    </source>
</evidence>
<dbReference type="Proteomes" id="UP000199310">
    <property type="component" value="Unassembled WGS sequence"/>
</dbReference>
<dbReference type="GO" id="GO:0005886">
    <property type="term" value="C:plasma membrane"/>
    <property type="evidence" value="ECO:0007669"/>
    <property type="project" value="UniProtKB-SubCell"/>
</dbReference>
<organism evidence="8 9">
    <name type="scientific">Chitinophaga arvensicola</name>
    <dbReference type="NCBI Taxonomy" id="29529"/>
    <lineage>
        <taxon>Bacteria</taxon>
        <taxon>Pseudomonadati</taxon>
        <taxon>Bacteroidota</taxon>
        <taxon>Chitinophagia</taxon>
        <taxon>Chitinophagales</taxon>
        <taxon>Chitinophagaceae</taxon>
        <taxon>Chitinophaga</taxon>
    </lineage>
</organism>
<reference evidence="9" key="1">
    <citation type="submission" date="2016-10" db="EMBL/GenBank/DDBJ databases">
        <authorList>
            <person name="Varghese N."/>
            <person name="Submissions S."/>
        </authorList>
    </citation>
    <scope>NUCLEOTIDE SEQUENCE [LARGE SCALE GENOMIC DNA]</scope>
    <source>
        <strain evidence="9">DSM 3695</strain>
    </source>
</reference>
<dbReference type="GO" id="GO:0008961">
    <property type="term" value="F:phosphatidylglycerol-prolipoprotein diacylglyceryl transferase activity"/>
    <property type="evidence" value="ECO:0007669"/>
    <property type="project" value="UniProtKB-UniRule"/>
</dbReference>
<feature type="transmembrane region" description="Helical" evidence="7">
    <location>
        <begin position="140"/>
        <end position="158"/>
    </location>
</feature>
<dbReference type="AlphaFoldDB" id="A0A1I0S8X4"/>
<evidence type="ECO:0000256" key="5">
    <source>
        <dbReference type="ARBA" id="ARBA00022989"/>
    </source>
</evidence>
<dbReference type="RefSeq" id="WP_218150432.1">
    <property type="nucleotide sequence ID" value="NZ_FOJG01000002.1"/>
</dbReference>
<comment type="similarity">
    <text evidence="1 7">Belongs to the Lgt family.</text>
</comment>
<feature type="binding site" evidence="7">
    <location>
        <position position="159"/>
    </location>
    <ligand>
        <name>a 1,2-diacyl-sn-glycero-3-phospho-(1'-sn-glycerol)</name>
        <dbReference type="ChEBI" id="CHEBI:64716"/>
    </ligand>
</feature>
<protein>
    <recommendedName>
        <fullName evidence="7">Phosphatidylglycerol--prolipoprotein diacylglyceryl transferase</fullName>
        <ecNumber evidence="7">2.5.1.145</ecNumber>
    </recommendedName>
</protein>
<evidence type="ECO:0000256" key="3">
    <source>
        <dbReference type="ARBA" id="ARBA00022679"/>
    </source>
</evidence>
<gene>
    <name evidence="7" type="primary">lgt</name>
    <name evidence="8" type="ORF">SAMN04488122_4962</name>
</gene>
<feature type="transmembrane region" description="Helical" evidence="7">
    <location>
        <begin position="32"/>
        <end position="53"/>
    </location>
</feature>
<dbReference type="UniPathway" id="UPA00664"/>
<dbReference type="NCBIfam" id="TIGR00544">
    <property type="entry name" value="lgt"/>
    <property type="match status" value="1"/>
</dbReference>
<dbReference type="InterPro" id="IPR001640">
    <property type="entry name" value="Lgt"/>
</dbReference>
<keyword evidence="6 7" id="KW-0472">Membrane</keyword>
<keyword evidence="9" id="KW-1185">Reference proteome</keyword>
<comment type="function">
    <text evidence="7">Catalyzes the transfer of the diacylglyceryl group from phosphatidylglycerol to the sulfhydryl group of the N-terminal cysteine of a prolipoprotein, the first step in the formation of mature lipoproteins.</text>
</comment>
<evidence type="ECO:0000256" key="4">
    <source>
        <dbReference type="ARBA" id="ARBA00022692"/>
    </source>
</evidence>
<keyword evidence="5 7" id="KW-1133">Transmembrane helix</keyword>
<dbReference type="Pfam" id="PF01790">
    <property type="entry name" value="LGT"/>
    <property type="match status" value="1"/>
</dbReference>
<evidence type="ECO:0000256" key="2">
    <source>
        <dbReference type="ARBA" id="ARBA00022475"/>
    </source>
</evidence>
<dbReference type="PROSITE" id="PS01311">
    <property type="entry name" value="LGT"/>
    <property type="match status" value="1"/>
</dbReference>
<feature type="transmembrane region" description="Helical" evidence="7">
    <location>
        <begin position="220"/>
        <end position="238"/>
    </location>
</feature>
<name>A0A1I0S8X4_9BACT</name>
<comment type="pathway">
    <text evidence="7">Protein modification; lipoprotein biosynthesis (diacylglyceryl transfer).</text>
</comment>
<dbReference type="EMBL" id="FOJG01000002">
    <property type="protein sequence ID" value="SEW52597.1"/>
    <property type="molecule type" value="Genomic_DNA"/>
</dbReference>
<dbReference type="HAMAP" id="MF_01147">
    <property type="entry name" value="Lgt"/>
    <property type="match status" value="1"/>
</dbReference>
<proteinExistence type="inferred from homology"/>
<comment type="subcellular location">
    <subcellularLocation>
        <location evidence="7">Cell membrane</location>
        <topology evidence="7">Multi-pass membrane protein</topology>
    </subcellularLocation>
</comment>
<dbReference type="STRING" id="29529.SAMN04488122_4962"/>
<dbReference type="EC" id="2.5.1.145" evidence="7"/>
<keyword evidence="8" id="KW-0449">Lipoprotein</keyword>
<accession>A0A1I0S8X4</accession>
<evidence type="ECO:0000256" key="1">
    <source>
        <dbReference type="ARBA" id="ARBA00007150"/>
    </source>
</evidence>
<keyword evidence="4 7" id="KW-0812">Transmembrane</keyword>
<feature type="transmembrane region" description="Helical" evidence="7">
    <location>
        <begin position="192"/>
        <end position="208"/>
    </location>
</feature>
<comment type="catalytic activity">
    <reaction evidence="7">
        <text>L-cysteinyl-[prolipoprotein] + a 1,2-diacyl-sn-glycero-3-phospho-(1'-sn-glycerol) = an S-1,2-diacyl-sn-glyceryl-L-cysteinyl-[prolipoprotein] + sn-glycerol 1-phosphate + H(+)</text>
        <dbReference type="Rhea" id="RHEA:56712"/>
        <dbReference type="Rhea" id="RHEA-COMP:14679"/>
        <dbReference type="Rhea" id="RHEA-COMP:14680"/>
        <dbReference type="ChEBI" id="CHEBI:15378"/>
        <dbReference type="ChEBI" id="CHEBI:29950"/>
        <dbReference type="ChEBI" id="CHEBI:57685"/>
        <dbReference type="ChEBI" id="CHEBI:64716"/>
        <dbReference type="ChEBI" id="CHEBI:140658"/>
        <dbReference type="EC" id="2.5.1.145"/>
    </reaction>
</comment>
<feature type="transmembrane region" description="Helical" evidence="7">
    <location>
        <begin position="65"/>
        <end position="90"/>
    </location>
</feature>
<dbReference type="PANTHER" id="PTHR30589:SF0">
    <property type="entry name" value="PHOSPHATIDYLGLYCEROL--PROLIPOPROTEIN DIACYLGLYCERYL TRANSFERASE"/>
    <property type="match status" value="1"/>
</dbReference>
<evidence type="ECO:0000256" key="7">
    <source>
        <dbReference type="HAMAP-Rule" id="MF_01147"/>
    </source>
</evidence>
<sequence length="279" mass="32162">MFAADEHANMILFLHWGIAPEIFRLGGFGLRYYSIGFLLAFMASYMVLLWVFRREHWSRETLDRLLIYIVAGTLIGARLGHCFFYDWAWYREHLWEIVLPFTFTDGQFVFTGYQGLASHGAAIGIVTAATLFSYRQRVPLIWLLDRLALVVPLAGAFIRTGNFFNSEIIGTPSGLPWAVIFTRVDNIPRHPAQLYEALAYLIIFGLLMRRYRRQPAPGKLFGWLLIGVFSARFGIEFVKENQVAFEKGHLLNMGQLLSLPLIALGIYFLNFYKRKYGDR</sequence>
<evidence type="ECO:0000313" key="8">
    <source>
        <dbReference type="EMBL" id="SEW52597.1"/>
    </source>
</evidence>